<proteinExistence type="predicted"/>
<evidence type="ECO:0000313" key="1">
    <source>
        <dbReference type="EMBL" id="KKL58053.1"/>
    </source>
</evidence>
<name>A0A0F9D8N4_9ZZZZ</name>
<gene>
    <name evidence="1" type="ORF">LCGC14_2229290</name>
</gene>
<organism evidence="1">
    <name type="scientific">marine sediment metagenome</name>
    <dbReference type="NCBI Taxonomy" id="412755"/>
    <lineage>
        <taxon>unclassified sequences</taxon>
        <taxon>metagenomes</taxon>
        <taxon>ecological metagenomes</taxon>
    </lineage>
</organism>
<reference evidence="1" key="1">
    <citation type="journal article" date="2015" name="Nature">
        <title>Complex archaea that bridge the gap between prokaryotes and eukaryotes.</title>
        <authorList>
            <person name="Spang A."/>
            <person name="Saw J.H."/>
            <person name="Jorgensen S.L."/>
            <person name="Zaremba-Niedzwiedzka K."/>
            <person name="Martijn J."/>
            <person name="Lind A.E."/>
            <person name="van Eijk R."/>
            <person name="Schleper C."/>
            <person name="Guy L."/>
            <person name="Ettema T.J."/>
        </authorList>
    </citation>
    <scope>NUCLEOTIDE SEQUENCE</scope>
</reference>
<dbReference type="AlphaFoldDB" id="A0A0F9D8N4"/>
<sequence>MKALKFVEGMSGVTYCKKCKVLYYDKKECNCDVKSTTNETVDVTNMEWYKKGKKIADAEDTTNESKSWYSYKVACEIQNIILNAMKESEDTKASSEEKK</sequence>
<accession>A0A0F9D8N4</accession>
<comment type="caution">
    <text evidence="1">The sequence shown here is derived from an EMBL/GenBank/DDBJ whole genome shotgun (WGS) entry which is preliminary data.</text>
</comment>
<protein>
    <submittedName>
        <fullName evidence="1">Uncharacterized protein</fullName>
    </submittedName>
</protein>
<dbReference type="EMBL" id="LAZR01029955">
    <property type="protein sequence ID" value="KKL58053.1"/>
    <property type="molecule type" value="Genomic_DNA"/>
</dbReference>